<evidence type="ECO:0000259" key="2">
    <source>
        <dbReference type="SMART" id="SM00481"/>
    </source>
</evidence>
<gene>
    <name evidence="3" type="ORF">AVDCRST_MAG73-927</name>
</gene>
<dbReference type="InterPro" id="IPR052018">
    <property type="entry name" value="PHP_domain"/>
</dbReference>
<dbReference type="SMART" id="SM00481">
    <property type="entry name" value="POLIIIAc"/>
    <property type="match status" value="1"/>
</dbReference>
<dbReference type="Gene3D" id="3.20.20.140">
    <property type="entry name" value="Metal-dependent hydrolases"/>
    <property type="match status" value="1"/>
</dbReference>
<dbReference type="EMBL" id="CADCWE010000054">
    <property type="protein sequence ID" value="CAA9530755.1"/>
    <property type="molecule type" value="Genomic_DNA"/>
</dbReference>
<dbReference type="GO" id="GO:0035312">
    <property type="term" value="F:5'-3' DNA exonuclease activity"/>
    <property type="evidence" value="ECO:0007669"/>
    <property type="project" value="TreeGrafter"/>
</dbReference>
<feature type="region of interest" description="Disordered" evidence="1">
    <location>
        <begin position="128"/>
        <end position="156"/>
    </location>
</feature>
<dbReference type="AlphaFoldDB" id="A0A6J4TSX4"/>
<accession>A0A6J4TSX4</accession>
<feature type="compositionally biased region" description="Basic and acidic residues" evidence="1">
    <location>
        <begin position="128"/>
        <end position="144"/>
    </location>
</feature>
<dbReference type="InterPro" id="IPR016195">
    <property type="entry name" value="Pol/histidinol_Pase-like"/>
</dbReference>
<reference evidence="3" key="1">
    <citation type="submission" date="2020-02" db="EMBL/GenBank/DDBJ databases">
        <authorList>
            <person name="Meier V. D."/>
        </authorList>
    </citation>
    <scope>NUCLEOTIDE SEQUENCE</scope>
    <source>
        <strain evidence="3">AVDCRST_MAG73</strain>
    </source>
</reference>
<organism evidence="3">
    <name type="scientific">uncultured Thermomicrobiales bacterium</name>
    <dbReference type="NCBI Taxonomy" id="1645740"/>
    <lineage>
        <taxon>Bacteria</taxon>
        <taxon>Pseudomonadati</taxon>
        <taxon>Thermomicrobiota</taxon>
        <taxon>Thermomicrobia</taxon>
        <taxon>Thermomicrobiales</taxon>
        <taxon>environmental samples</taxon>
    </lineage>
</organism>
<name>A0A6J4TSX4_9BACT</name>
<dbReference type="CDD" id="cd07432">
    <property type="entry name" value="PHP_HisPPase"/>
    <property type="match status" value="1"/>
</dbReference>
<protein>
    <recommendedName>
        <fullName evidence="2">Polymerase/histidinol phosphatase N-terminal domain-containing protein</fullName>
    </recommendedName>
</protein>
<evidence type="ECO:0000256" key="1">
    <source>
        <dbReference type="SAM" id="MobiDB-lite"/>
    </source>
</evidence>
<evidence type="ECO:0000313" key="3">
    <source>
        <dbReference type="EMBL" id="CAA9530755.1"/>
    </source>
</evidence>
<proteinExistence type="predicted"/>
<dbReference type="PANTHER" id="PTHR42924:SF3">
    <property type="entry name" value="POLYMERASE_HISTIDINOL PHOSPHATASE N-TERMINAL DOMAIN-CONTAINING PROTEIN"/>
    <property type="match status" value="1"/>
</dbReference>
<dbReference type="NCBIfam" id="NF038032">
    <property type="entry name" value="CehA_McbA_metalo"/>
    <property type="match status" value="1"/>
</dbReference>
<dbReference type="PANTHER" id="PTHR42924">
    <property type="entry name" value="EXONUCLEASE"/>
    <property type="match status" value="1"/>
</dbReference>
<sequence>MSEPDVVLEGRFNPDQERVYAHVPFAVPPGIRQLEVRYDYSDRIPSDPGLRGGNTLDLGLFDERGTAGSGPGFRGWSGSAAREIVVGEAWATPPYRPGPIGAGDWHALLGPYKVGPRGLEYRVEIRFDPARTGRPRPPEPRPPTRPDLPPARPGWVRADLHSHSRYSDGDAWPGELLVAAAGAGLDVLGITDHNAAVPPETPTGAAWSSLVMPLLVPGVEVTTYGGHWNAWGGAGWYDFREPTSTATGAAMRRAMADGAFVAVNHPKPLGPEWAYGDAAGFLAVEVWNGHWPALNAIALAWWEDRLRRGQRPVAIGGSDTHFLHRPGGGPLPLARLGVPTTWIEVPGGAPTVDGVLAGLRAGRCFVSAGPSGPQLYADGVAEAGGVRLRVVDAAGAALTVHDQRRCVFAAAVPDPDWAVAVPFPDGAIYLRAQVADPYGTLLALTNPVWRAAGGGA</sequence>
<dbReference type="GO" id="GO:0004534">
    <property type="term" value="F:5'-3' RNA exonuclease activity"/>
    <property type="evidence" value="ECO:0007669"/>
    <property type="project" value="TreeGrafter"/>
</dbReference>
<feature type="domain" description="Polymerase/histidinol phosphatase N-terminal" evidence="2">
    <location>
        <begin position="158"/>
        <end position="225"/>
    </location>
</feature>
<dbReference type="InterPro" id="IPR003141">
    <property type="entry name" value="Pol/His_phosphatase_N"/>
</dbReference>
<dbReference type="SUPFAM" id="SSF89550">
    <property type="entry name" value="PHP domain-like"/>
    <property type="match status" value="1"/>
</dbReference>